<evidence type="ECO:0000259" key="10">
    <source>
        <dbReference type="Pfam" id="PF01636"/>
    </source>
</evidence>
<dbReference type="PANTHER" id="PTHR21064">
    <property type="entry name" value="AMINOGLYCOSIDE PHOSPHOTRANSFERASE DOMAIN-CONTAINING PROTEIN-RELATED"/>
    <property type="match status" value="1"/>
</dbReference>
<dbReference type="NCBIfam" id="NF003558">
    <property type="entry name" value="PRK05231.1"/>
    <property type="match status" value="1"/>
</dbReference>
<evidence type="ECO:0000256" key="1">
    <source>
        <dbReference type="ARBA" id="ARBA00022605"/>
    </source>
</evidence>
<sequence>MSVYTQLSEQDFRSFLALYDEGNLVSWKGIEAGVENTNYFVHTLHPEKGEQNFVLTIFEYQPKELLPFFINFMEILADSGLPVPSPIHGLDDKPLRIFKNKPCLLQARLSGHHIDKPDLTAAHCAEIGKNLARAHAVGLKASFSQDNMRGIQWIDQQVTRMTDLLSEEDSLLQTQQWKEIKNGLAKYPDLPKGLIHADLFVDNVLFEDDKVTGMIDFFQSCRDCLLYDVAVTVNDWCLTSDSLELDPDKTKALLEAYNQVRPFTDEERRAWHLMHRLSCLRFWISRLVTFVYPEEGSEHLNDQGAIRKFKDPDEFRDMLELRTAKSFSLILPS</sequence>
<evidence type="ECO:0000313" key="12">
    <source>
        <dbReference type="Proteomes" id="UP001203338"/>
    </source>
</evidence>
<dbReference type="GO" id="GO:0004413">
    <property type="term" value="F:homoserine kinase activity"/>
    <property type="evidence" value="ECO:0007669"/>
    <property type="project" value="UniProtKB-EC"/>
</dbReference>
<keyword evidence="6 8" id="KW-0067">ATP-binding</keyword>
<keyword evidence="4 8" id="KW-0547">Nucleotide-binding</keyword>
<dbReference type="Pfam" id="PF01636">
    <property type="entry name" value="APH"/>
    <property type="match status" value="1"/>
</dbReference>
<accession>A0ABT0PAQ4</accession>
<organism evidence="11 12">
    <name type="scientific">Parendozoicomonas callyspongiae</name>
    <dbReference type="NCBI Taxonomy" id="2942213"/>
    <lineage>
        <taxon>Bacteria</taxon>
        <taxon>Pseudomonadati</taxon>
        <taxon>Pseudomonadota</taxon>
        <taxon>Gammaproteobacteria</taxon>
        <taxon>Oceanospirillales</taxon>
        <taxon>Endozoicomonadaceae</taxon>
        <taxon>Parendozoicomonas</taxon>
    </lineage>
</organism>
<comment type="similarity">
    <text evidence="7 8">Belongs to the pseudomonas-type ThrB family.</text>
</comment>
<protein>
    <recommendedName>
        <fullName evidence="8 9">Homoserine kinase</fullName>
        <shortName evidence="8">HK</shortName>
        <shortName evidence="8">HSK</shortName>
        <ecNumber evidence="8 9">2.7.1.39</ecNumber>
    </recommendedName>
</protein>
<dbReference type="Proteomes" id="UP001203338">
    <property type="component" value="Unassembled WGS sequence"/>
</dbReference>
<dbReference type="EC" id="2.7.1.39" evidence="8 9"/>
<evidence type="ECO:0000256" key="6">
    <source>
        <dbReference type="ARBA" id="ARBA00022840"/>
    </source>
</evidence>
<dbReference type="SUPFAM" id="SSF56112">
    <property type="entry name" value="Protein kinase-like (PK-like)"/>
    <property type="match status" value="1"/>
</dbReference>
<comment type="caution">
    <text evidence="11">The sequence shown here is derived from an EMBL/GenBank/DDBJ whole genome shotgun (WGS) entry which is preliminary data.</text>
</comment>
<evidence type="ECO:0000256" key="5">
    <source>
        <dbReference type="ARBA" id="ARBA00022777"/>
    </source>
</evidence>
<keyword evidence="5 8" id="KW-0418">Kinase</keyword>
<dbReference type="InterPro" id="IPR011009">
    <property type="entry name" value="Kinase-like_dom_sf"/>
</dbReference>
<evidence type="ECO:0000256" key="2">
    <source>
        <dbReference type="ARBA" id="ARBA00022679"/>
    </source>
</evidence>
<evidence type="ECO:0000256" key="8">
    <source>
        <dbReference type="HAMAP-Rule" id="MF_00301"/>
    </source>
</evidence>
<dbReference type="HAMAP" id="MF_00301">
    <property type="entry name" value="Homoser_kinase_2"/>
    <property type="match status" value="1"/>
</dbReference>
<dbReference type="PANTHER" id="PTHR21064:SF6">
    <property type="entry name" value="AMINOGLYCOSIDE PHOSPHOTRANSFERASE DOMAIN-CONTAINING PROTEIN"/>
    <property type="match status" value="1"/>
</dbReference>
<dbReference type="InterPro" id="IPR002575">
    <property type="entry name" value="Aminoglycoside_PTrfase"/>
</dbReference>
<dbReference type="Gene3D" id="3.90.1200.10">
    <property type="match status" value="1"/>
</dbReference>
<dbReference type="EMBL" id="JAMFLX010000001">
    <property type="protein sequence ID" value="MCL6268474.1"/>
    <property type="molecule type" value="Genomic_DNA"/>
</dbReference>
<proteinExistence type="inferred from homology"/>
<dbReference type="NCBIfam" id="TIGR00938">
    <property type="entry name" value="thrB_alt"/>
    <property type="match status" value="1"/>
</dbReference>
<dbReference type="RefSeq" id="WP_249697308.1">
    <property type="nucleotide sequence ID" value="NZ_JAMFLX010000001.1"/>
</dbReference>
<dbReference type="Gene3D" id="3.30.200.20">
    <property type="entry name" value="Phosphorylase Kinase, domain 1"/>
    <property type="match status" value="1"/>
</dbReference>
<dbReference type="InterPro" id="IPR050249">
    <property type="entry name" value="Pseudomonas-type_ThrB"/>
</dbReference>
<evidence type="ECO:0000256" key="3">
    <source>
        <dbReference type="ARBA" id="ARBA00022697"/>
    </source>
</evidence>
<name>A0ABT0PAQ4_9GAMM</name>
<comment type="pathway">
    <text evidence="8">Amino-acid biosynthesis; L-threonine biosynthesis; L-threonine from L-aspartate: step 4/5.</text>
</comment>
<comment type="catalytic activity">
    <reaction evidence="8">
        <text>L-homoserine + ATP = O-phospho-L-homoserine + ADP + H(+)</text>
        <dbReference type="Rhea" id="RHEA:13985"/>
        <dbReference type="ChEBI" id="CHEBI:15378"/>
        <dbReference type="ChEBI" id="CHEBI:30616"/>
        <dbReference type="ChEBI" id="CHEBI:57476"/>
        <dbReference type="ChEBI" id="CHEBI:57590"/>
        <dbReference type="ChEBI" id="CHEBI:456216"/>
        <dbReference type="EC" id="2.7.1.39"/>
    </reaction>
</comment>
<feature type="domain" description="Aminoglycoside phosphotransferase" evidence="10">
    <location>
        <begin position="27"/>
        <end position="262"/>
    </location>
</feature>
<reference evidence="11 12" key="1">
    <citation type="submission" date="2022-05" db="EMBL/GenBank/DDBJ databases">
        <authorList>
            <person name="Park J.-S."/>
        </authorList>
    </citation>
    <scope>NUCLEOTIDE SEQUENCE [LARGE SCALE GENOMIC DNA]</scope>
    <source>
        <strain evidence="11 12">2012CJ34-2</strain>
    </source>
</reference>
<keyword evidence="2 8" id="KW-0808">Transferase</keyword>
<keyword evidence="1 8" id="KW-0028">Amino-acid biosynthesis</keyword>
<dbReference type="InterPro" id="IPR005280">
    <property type="entry name" value="Homoserine_kinase_II"/>
</dbReference>
<evidence type="ECO:0000256" key="7">
    <source>
        <dbReference type="ARBA" id="ARBA00038240"/>
    </source>
</evidence>
<keyword evidence="12" id="KW-1185">Reference proteome</keyword>
<keyword evidence="3 8" id="KW-0791">Threonine biosynthesis</keyword>
<evidence type="ECO:0000256" key="4">
    <source>
        <dbReference type="ARBA" id="ARBA00022741"/>
    </source>
</evidence>
<dbReference type="CDD" id="cd05153">
    <property type="entry name" value="HomoserineK_II"/>
    <property type="match status" value="1"/>
</dbReference>
<evidence type="ECO:0000256" key="9">
    <source>
        <dbReference type="NCBIfam" id="TIGR00938"/>
    </source>
</evidence>
<evidence type="ECO:0000313" key="11">
    <source>
        <dbReference type="EMBL" id="MCL6268474.1"/>
    </source>
</evidence>
<gene>
    <name evidence="8" type="primary">thrB</name>
    <name evidence="11" type="ORF">M3P05_00725</name>
</gene>